<accession>A0AAF0ZHJ2</accession>
<keyword evidence="4 7" id="KW-1133">Transmembrane helix</keyword>
<dbReference type="GO" id="GO:0022857">
    <property type="term" value="F:transmembrane transporter activity"/>
    <property type="evidence" value="ECO:0007669"/>
    <property type="project" value="InterPro"/>
</dbReference>
<dbReference type="PANTHER" id="PTHR11654">
    <property type="entry name" value="OLIGOPEPTIDE TRANSPORTER-RELATED"/>
    <property type="match status" value="1"/>
</dbReference>
<feature type="chain" id="PRO_5042150527" evidence="8">
    <location>
        <begin position="19"/>
        <end position="108"/>
    </location>
</feature>
<evidence type="ECO:0000313" key="10">
    <source>
        <dbReference type="Proteomes" id="UP001234989"/>
    </source>
</evidence>
<evidence type="ECO:0000256" key="4">
    <source>
        <dbReference type="ARBA" id="ARBA00022989"/>
    </source>
</evidence>
<evidence type="ECO:0000256" key="8">
    <source>
        <dbReference type="SAM" id="SignalP"/>
    </source>
</evidence>
<dbReference type="EMBL" id="CP133618">
    <property type="protein sequence ID" value="WMV38808.1"/>
    <property type="molecule type" value="Genomic_DNA"/>
</dbReference>
<comment type="similarity">
    <text evidence="2">Belongs to the major facilitator superfamily. Proton-dependent oligopeptide transporter (POT/PTR) (TC 2.A.17) family.</text>
</comment>
<evidence type="ECO:0000256" key="1">
    <source>
        <dbReference type="ARBA" id="ARBA00004141"/>
    </source>
</evidence>
<dbReference type="AlphaFoldDB" id="A0AAF0ZHJ2"/>
<keyword evidence="10" id="KW-1185">Reference proteome</keyword>
<comment type="similarity">
    <text evidence="6">Belongs to the major facilitator superfamily. Phosphate:H(+) symporter (TC 2.A.1.9) family.</text>
</comment>
<organism evidence="9 10">
    <name type="scientific">Solanum verrucosum</name>
    <dbReference type="NCBI Taxonomy" id="315347"/>
    <lineage>
        <taxon>Eukaryota</taxon>
        <taxon>Viridiplantae</taxon>
        <taxon>Streptophyta</taxon>
        <taxon>Embryophyta</taxon>
        <taxon>Tracheophyta</taxon>
        <taxon>Spermatophyta</taxon>
        <taxon>Magnoliopsida</taxon>
        <taxon>eudicotyledons</taxon>
        <taxon>Gunneridae</taxon>
        <taxon>Pentapetalae</taxon>
        <taxon>asterids</taxon>
        <taxon>lamiids</taxon>
        <taxon>Solanales</taxon>
        <taxon>Solanaceae</taxon>
        <taxon>Solanoideae</taxon>
        <taxon>Solaneae</taxon>
        <taxon>Solanum</taxon>
    </lineage>
</organism>
<feature type="transmembrane region" description="Helical" evidence="7">
    <location>
        <begin position="82"/>
        <end position="101"/>
    </location>
</feature>
<evidence type="ECO:0000256" key="7">
    <source>
        <dbReference type="SAM" id="Phobius"/>
    </source>
</evidence>
<dbReference type="GO" id="GO:0016020">
    <property type="term" value="C:membrane"/>
    <property type="evidence" value="ECO:0007669"/>
    <property type="project" value="UniProtKB-SubCell"/>
</dbReference>
<keyword evidence="3 7" id="KW-0812">Transmembrane</keyword>
<evidence type="ECO:0000256" key="6">
    <source>
        <dbReference type="ARBA" id="ARBA00044504"/>
    </source>
</evidence>
<dbReference type="InterPro" id="IPR036259">
    <property type="entry name" value="MFS_trans_sf"/>
</dbReference>
<dbReference type="InterPro" id="IPR000109">
    <property type="entry name" value="POT_fam"/>
</dbReference>
<name>A0AAF0ZHJ2_SOLVR</name>
<evidence type="ECO:0000256" key="5">
    <source>
        <dbReference type="ARBA" id="ARBA00023136"/>
    </source>
</evidence>
<reference evidence="9" key="1">
    <citation type="submission" date="2023-08" db="EMBL/GenBank/DDBJ databases">
        <title>A de novo genome assembly of Solanum verrucosum Schlechtendal, a Mexican diploid species geographically isolated from the other diploid A-genome species in potato relatives.</title>
        <authorList>
            <person name="Hosaka K."/>
        </authorList>
    </citation>
    <scope>NUCLEOTIDE SEQUENCE</scope>
    <source>
        <tissue evidence="9">Young leaves</tissue>
    </source>
</reference>
<evidence type="ECO:0000256" key="3">
    <source>
        <dbReference type="ARBA" id="ARBA00022692"/>
    </source>
</evidence>
<sequence length="108" mass="11855">MSAMWLVPQYALLGVAEAAHAVGQIEFFYSLLPKSMTRMASALYTVGTAVSSLFVSILVSGVDWLSPTGGKTSWLSSNINRVTWITISATYFFEFSQLLLFSDHLPVI</sequence>
<evidence type="ECO:0000256" key="2">
    <source>
        <dbReference type="ARBA" id="ARBA00005982"/>
    </source>
</evidence>
<protein>
    <submittedName>
        <fullName evidence="9">Uncharacterized protein</fullName>
    </submittedName>
</protein>
<gene>
    <name evidence="9" type="ORF">MTR67_032193</name>
</gene>
<comment type="subcellular location">
    <subcellularLocation>
        <location evidence="1">Membrane</location>
        <topology evidence="1">Multi-pass membrane protein</topology>
    </subcellularLocation>
</comment>
<proteinExistence type="inferred from homology"/>
<dbReference type="Gene3D" id="1.20.1250.20">
    <property type="entry name" value="MFS general substrate transporter like domains"/>
    <property type="match status" value="1"/>
</dbReference>
<keyword evidence="5 7" id="KW-0472">Membrane</keyword>
<dbReference type="Pfam" id="PF00854">
    <property type="entry name" value="PTR2"/>
    <property type="match status" value="1"/>
</dbReference>
<feature type="transmembrane region" description="Helical" evidence="7">
    <location>
        <begin position="42"/>
        <end position="62"/>
    </location>
</feature>
<keyword evidence="8" id="KW-0732">Signal</keyword>
<evidence type="ECO:0000313" key="9">
    <source>
        <dbReference type="EMBL" id="WMV38808.1"/>
    </source>
</evidence>
<dbReference type="Proteomes" id="UP001234989">
    <property type="component" value="Chromosome 7"/>
</dbReference>
<feature type="signal peptide" evidence="8">
    <location>
        <begin position="1"/>
        <end position="18"/>
    </location>
</feature>